<dbReference type="GO" id="GO:0003723">
    <property type="term" value="F:RNA binding"/>
    <property type="evidence" value="ECO:0007669"/>
    <property type="project" value="InterPro"/>
</dbReference>
<evidence type="ECO:0000256" key="3">
    <source>
        <dbReference type="ARBA" id="ARBA00022917"/>
    </source>
</evidence>
<keyword evidence="2" id="KW-0396">Initiation factor</keyword>
<evidence type="ECO:0000259" key="5">
    <source>
        <dbReference type="Pfam" id="PF05470"/>
    </source>
</evidence>
<protein>
    <recommendedName>
        <fullName evidence="5">Eukaryotic translation initiation factor 3 subunit C N-terminal domain-containing protein</fullName>
    </recommendedName>
</protein>
<keyword evidence="3" id="KW-0648">Protein biosynthesis</keyword>
<keyword evidence="1" id="KW-0963">Cytoplasm</keyword>
<dbReference type="Pfam" id="PF05470">
    <property type="entry name" value="eIF-3c_N"/>
    <property type="match status" value="1"/>
</dbReference>
<keyword evidence="7" id="KW-1185">Reference proteome</keyword>
<feature type="coiled-coil region" evidence="4">
    <location>
        <begin position="77"/>
        <end position="104"/>
    </location>
</feature>
<dbReference type="InterPro" id="IPR008905">
    <property type="entry name" value="EIF3C_N_dom"/>
</dbReference>
<name>A0A540NMP9_MALBA</name>
<reference evidence="6 7" key="1">
    <citation type="journal article" date="2019" name="G3 (Bethesda)">
        <title>Sequencing of a Wild Apple (Malus baccata) Genome Unravels the Differences Between Cultivated and Wild Apple Species Regarding Disease Resistance and Cold Tolerance.</title>
        <authorList>
            <person name="Chen X."/>
        </authorList>
    </citation>
    <scope>NUCLEOTIDE SEQUENCE [LARGE SCALE GENOMIC DNA]</scope>
    <source>
        <strain evidence="7">cv. Shandingzi</strain>
        <tissue evidence="6">Leaves</tissue>
    </source>
</reference>
<evidence type="ECO:0000313" key="7">
    <source>
        <dbReference type="Proteomes" id="UP000315295"/>
    </source>
</evidence>
<comment type="caution">
    <text evidence="6">The sequence shown here is derived from an EMBL/GenBank/DDBJ whole genome shotgun (WGS) entry which is preliminary data.</text>
</comment>
<evidence type="ECO:0000256" key="4">
    <source>
        <dbReference type="SAM" id="Coils"/>
    </source>
</evidence>
<accession>A0A540NMP9</accession>
<dbReference type="PANTHER" id="PTHR13937">
    <property type="entry name" value="EUKARYOTIC TRANSLATION INITATION FACTOR 3, SUBUNIT 8 EIF3S8 -RELATED"/>
    <property type="match status" value="1"/>
</dbReference>
<dbReference type="STRING" id="106549.A0A540NMP9"/>
<proteinExistence type="predicted"/>
<evidence type="ECO:0000256" key="2">
    <source>
        <dbReference type="ARBA" id="ARBA00022540"/>
    </source>
</evidence>
<organism evidence="6 7">
    <name type="scientific">Malus baccata</name>
    <name type="common">Siberian crab apple</name>
    <name type="synonym">Pyrus baccata</name>
    <dbReference type="NCBI Taxonomy" id="106549"/>
    <lineage>
        <taxon>Eukaryota</taxon>
        <taxon>Viridiplantae</taxon>
        <taxon>Streptophyta</taxon>
        <taxon>Embryophyta</taxon>
        <taxon>Tracheophyta</taxon>
        <taxon>Spermatophyta</taxon>
        <taxon>Magnoliopsida</taxon>
        <taxon>eudicotyledons</taxon>
        <taxon>Gunneridae</taxon>
        <taxon>Pentapetalae</taxon>
        <taxon>rosids</taxon>
        <taxon>fabids</taxon>
        <taxon>Rosales</taxon>
        <taxon>Rosaceae</taxon>
        <taxon>Amygdaloideae</taxon>
        <taxon>Maleae</taxon>
        <taxon>Malus</taxon>
    </lineage>
</organism>
<feature type="domain" description="Eukaryotic translation initiation factor 3 subunit C N-terminal" evidence="5">
    <location>
        <begin position="1"/>
        <end position="114"/>
    </location>
</feature>
<sequence length="116" mass="13329">MNATFDKLKNAAKNVSDWISMEDCFEKLNKQLKKVMRVTKKEKVPSLYIKALVLLEGVLAEAPEKKDAKKKVTSSNAKALTMMKQKLKKNNRQYEDLISLFRENPMKSEEDSDESS</sequence>
<evidence type="ECO:0000256" key="1">
    <source>
        <dbReference type="ARBA" id="ARBA00022490"/>
    </source>
</evidence>
<dbReference type="EMBL" id="VIEB01000020">
    <property type="protein sequence ID" value="TQE12299.1"/>
    <property type="molecule type" value="Genomic_DNA"/>
</dbReference>
<dbReference type="AlphaFoldDB" id="A0A540NMP9"/>
<dbReference type="Proteomes" id="UP000315295">
    <property type="component" value="Unassembled WGS sequence"/>
</dbReference>
<gene>
    <name evidence="6" type="ORF">C1H46_001952</name>
</gene>
<dbReference type="GO" id="GO:0003743">
    <property type="term" value="F:translation initiation factor activity"/>
    <property type="evidence" value="ECO:0007669"/>
    <property type="project" value="UniProtKB-KW"/>
</dbReference>
<keyword evidence="4" id="KW-0175">Coiled coil</keyword>
<dbReference type="InterPro" id="IPR027516">
    <property type="entry name" value="EIF3C"/>
</dbReference>
<dbReference type="PANTHER" id="PTHR13937:SF0">
    <property type="entry name" value="EUKARYOTIC TRANSLATION INITIATION FACTOR 3 SUBUNIT C-RELATED"/>
    <property type="match status" value="1"/>
</dbReference>
<evidence type="ECO:0000313" key="6">
    <source>
        <dbReference type="EMBL" id="TQE12299.1"/>
    </source>
</evidence>
<dbReference type="GO" id="GO:0031369">
    <property type="term" value="F:translation initiation factor binding"/>
    <property type="evidence" value="ECO:0007669"/>
    <property type="project" value="InterPro"/>
</dbReference>
<dbReference type="GO" id="GO:0005852">
    <property type="term" value="C:eukaryotic translation initiation factor 3 complex"/>
    <property type="evidence" value="ECO:0007669"/>
    <property type="project" value="InterPro"/>
</dbReference>